<dbReference type="GO" id="GO:0140662">
    <property type="term" value="F:ATP-dependent protein folding chaperone"/>
    <property type="evidence" value="ECO:0007669"/>
    <property type="project" value="InterPro"/>
</dbReference>
<gene>
    <name evidence="3" type="primary">groEL</name>
    <name evidence="3" type="ORF">COU93_03860</name>
</gene>
<dbReference type="InterPro" id="IPR002423">
    <property type="entry name" value="Cpn60/GroEL/TCP-1"/>
</dbReference>
<evidence type="ECO:0000313" key="4">
    <source>
        <dbReference type="Proteomes" id="UP000229766"/>
    </source>
</evidence>
<protein>
    <submittedName>
        <fullName evidence="3">Molecular chaperone GroEL</fullName>
    </submittedName>
</protein>
<reference evidence="4" key="1">
    <citation type="submission" date="2017-09" db="EMBL/GenBank/DDBJ databases">
        <title>Depth-based differentiation of microbial function through sediment-hosted aquifers and enrichment of novel symbionts in the deep terrestrial subsurface.</title>
        <authorList>
            <person name="Probst A.J."/>
            <person name="Ladd B."/>
            <person name="Jarett J.K."/>
            <person name="Geller-Mcgrath D.E."/>
            <person name="Sieber C.M.K."/>
            <person name="Emerson J.B."/>
            <person name="Anantharaman K."/>
            <person name="Thomas B.C."/>
            <person name="Malmstrom R."/>
            <person name="Stieglmeier M."/>
            <person name="Klingl A."/>
            <person name="Woyke T."/>
            <person name="Ryan C.M."/>
            <person name="Banfield J.F."/>
        </authorList>
    </citation>
    <scope>NUCLEOTIDE SEQUENCE [LARGE SCALE GENOMIC DNA]</scope>
</reference>
<sequence>PGGGSALVKVANSFNDLLKEENADLSEGEKVGAKIVQNALVAPLRQIAANAGITDISLIVNDIKEISDPNSGYDFNTGKKVDMVASGIIDPLKVTRSAVENAASVASLLLTTEAAITDLPKKE</sequence>
<dbReference type="AlphaFoldDB" id="A0A2M8L0T6"/>
<feature type="non-terminal residue" evidence="3">
    <location>
        <position position="123"/>
    </location>
</feature>
<comment type="similarity">
    <text evidence="1">Belongs to the chaperonin (HSP60) family.</text>
</comment>
<comment type="caution">
    <text evidence="3">The sequence shown here is derived from an EMBL/GenBank/DDBJ whole genome shotgun (WGS) entry which is preliminary data.</text>
</comment>
<dbReference type="PANTHER" id="PTHR45633">
    <property type="entry name" value="60 KDA HEAT SHOCK PROTEIN, MITOCHONDRIAL"/>
    <property type="match status" value="1"/>
</dbReference>
<evidence type="ECO:0000256" key="2">
    <source>
        <dbReference type="ARBA" id="ARBA00023186"/>
    </source>
</evidence>
<name>A0A2M8L0T6_9BACT</name>
<dbReference type="EMBL" id="PFEI01000209">
    <property type="protein sequence ID" value="PJE66530.1"/>
    <property type="molecule type" value="Genomic_DNA"/>
</dbReference>
<dbReference type="Gene3D" id="1.10.560.10">
    <property type="entry name" value="GroEL-like equatorial domain"/>
    <property type="match status" value="1"/>
</dbReference>
<dbReference type="Pfam" id="PF00118">
    <property type="entry name" value="Cpn60_TCP1"/>
    <property type="match status" value="1"/>
</dbReference>
<accession>A0A2M8L0T6</accession>
<dbReference type="Proteomes" id="UP000229766">
    <property type="component" value="Unassembled WGS sequence"/>
</dbReference>
<evidence type="ECO:0000256" key="1">
    <source>
        <dbReference type="ARBA" id="ARBA00006607"/>
    </source>
</evidence>
<feature type="non-terminal residue" evidence="3">
    <location>
        <position position="1"/>
    </location>
</feature>
<dbReference type="GO" id="GO:0005524">
    <property type="term" value="F:ATP binding"/>
    <property type="evidence" value="ECO:0007669"/>
    <property type="project" value="InterPro"/>
</dbReference>
<organism evidence="3 4">
    <name type="scientific">Candidatus Shapirobacteria bacterium CG10_big_fil_rev_8_21_14_0_10_36_6</name>
    <dbReference type="NCBI Taxonomy" id="1974886"/>
    <lineage>
        <taxon>Bacteria</taxon>
        <taxon>Candidatus Shapironibacteriota</taxon>
    </lineage>
</organism>
<evidence type="ECO:0000313" key="3">
    <source>
        <dbReference type="EMBL" id="PJE66530.1"/>
    </source>
</evidence>
<dbReference type="InterPro" id="IPR001844">
    <property type="entry name" value="Cpn60/GroEL"/>
</dbReference>
<dbReference type="InterPro" id="IPR027413">
    <property type="entry name" value="GROEL-like_equatorial_sf"/>
</dbReference>
<keyword evidence="2" id="KW-0143">Chaperone</keyword>
<dbReference type="GO" id="GO:0042026">
    <property type="term" value="P:protein refolding"/>
    <property type="evidence" value="ECO:0007669"/>
    <property type="project" value="InterPro"/>
</dbReference>
<dbReference type="SUPFAM" id="SSF48592">
    <property type="entry name" value="GroEL equatorial domain-like"/>
    <property type="match status" value="1"/>
</dbReference>
<proteinExistence type="inferred from homology"/>